<proteinExistence type="inferred from homology"/>
<keyword evidence="10" id="KW-0807">Transducer</keyword>
<dbReference type="InterPro" id="IPR017452">
    <property type="entry name" value="GPCR_Rhodpsn_7TM"/>
</dbReference>
<evidence type="ECO:0000313" key="15">
    <source>
        <dbReference type="Ensembl" id="ENSCSRP00000023959.1"/>
    </source>
</evidence>
<keyword evidence="5 13" id="KW-0812">Transmembrane</keyword>
<keyword evidence="8 13" id="KW-0472">Membrane</keyword>
<dbReference type="PANTHER" id="PTHR11394">
    <property type="entry name" value="TASTE RECEPTOR TYPE 2"/>
    <property type="match status" value="1"/>
</dbReference>
<dbReference type="Proteomes" id="UP000694403">
    <property type="component" value="Unplaced"/>
</dbReference>
<feature type="transmembrane region" description="Helical" evidence="13">
    <location>
        <begin position="142"/>
        <end position="163"/>
    </location>
</feature>
<dbReference type="InterPro" id="IPR007960">
    <property type="entry name" value="TAS2R"/>
</dbReference>
<feature type="domain" description="G-protein coupled receptors family 1 profile" evidence="14">
    <location>
        <begin position="77"/>
        <end position="310"/>
    </location>
</feature>
<dbReference type="GO" id="GO:0033038">
    <property type="term" value="F:bitter taste receptor activity"/>
    <property type="evidence" value="ECO:0007669"/>
    <property type="project" value="InterPro"/>
</dbReference>
<evidence type="ECO:0000256" key="5">
    <source>
        <dbReference type="ARBA" id="ARBA00022692"/>
    </source>
</evidence>
<dbReference type="Pfam" id="PF05296">
    <property type="entry name" value="TAS2R"/>
    <property type="match status" value="1"/>
</dbReference>
<dbReference type="SUPFAM" id="SSF81321">
    <property type="entry name" value="Family A G protein-coupled receptor-like"/>
    <property type="match status" value="1"/>
</dbReference>
<evidence type="ECO:0000259" key="14">
    <source>
        <dbReference type="PROSITE" id="PS50262"/>
    </source>
</evidence>
<organism evidence="15 16">
    <name type="scientific">Chelydra serpentina</name>
    <name type="common">Snapping turtle</name>
    <name type="synonym">Testudo serpentina</name>
    <dbReference type="NCBI Taxonomy" id="8475"/>
    <lineage>
        <taxon>Eukaryota</taxon>
        <taxon>Metazoa</taxon>
        <taxon>Chordata</taxon>
        <taxon>Craniata</taxon>
        <taxon>Vertebrata</taxon>
        <taxon>Euteleostomi</taxon>
        <taxon>Archelosauria</taxon>
        <taxon>Testudinata</taxon>
        <taxon>Testudines</taxon>
        <taxon>Cryptodira</taxon>
        <taxon>Durocryptodira</taxon>
        <taxon>Americhelydia</taxon>
        <taxon>Chelydroidea</taxon>
        <taxon>Chelydridae</taxon>
        <taxon>Chelydra</taxon>
    </lineage>
</organism>
<dbReference type="AlphaFoldDB" id="A0A8C3T9R6"/>
<accession>A0A8C3T9R6</accession>
<reference evidence="15" key="2">
    <citation type="submission" date="2025-09" db="UniProtKB">
        <authorList>
            <consortium name="Ensembl"/>
        </authorList>
    </citation>
    <scope>IDENTIFICATION</scope>
</reference>
<evidence type="ECO:0000256" key="8">
    <source>
        <dbReference type="ARBA" id="ARBA00023136"/>
    </source>
</evidence>
<evidence type="ECO:0000313" key="16">
    <source>
        <dbReference type="Proteomes" id="UP000694403"/>
    </source>
</evidence>
<keyword evidence="6 13" id="KW-1133">Transmembrane helix</keyword>
<keyword evidence="16" id="KW-1185">Reference proteome</keyword>
<dbReference type="PANTHER" id="PTHR11394:SF47">
    <property type="entry name" value="TASTE RECEPTOR TYPE 2 MEMBER 40"/>
    <property type="match status" value="1"/>
</dbReference>
<comment type="similarity">
    <text evidence="2 12">Belongs to the G-protein coupled receptor T2R family.</text>
</comment>
<dbReference type="Gene3D" id="1.20.1070.10">
    <property type="entry name" value="Rhodopsin 7-helix transmembrane proteins"/>
    <property type="match status" value="1"/>
</dbReference>
<reference evidence="15" key="1">
    <citation type="submission" date="2025-08" db="UniProtKB">
        <authorList>
            <consortium name="Ensembl"/>
        </authorList>
    </citation>
    <scope>IDENTIFICATION</scope>
</reference>
<evidence type="ECO:0000256" key="9">
    <source>
        <dbReference type="ARBA" id="ARBA00023170"/>
    </source>
</evidence>
<comment type="subcellular location">
    <subcellularLocation>
        <location evidence="1">Membrane</location>
        <topology evidence="1">Multi-pass membrane protein</topology>
    </subcellularLocation>
</comment>
<sequence>MLAIVPAATARYTPPPPSTILVLIVQTTTKEHLICCLLAPSIHNNLYGKSRSLLTMFPAIFIGLIILGIELIIGIIANGLIIIVNCSEWIRSRKLTGCDMILTSLGISRFFLQWTIFINSILFQLPEDMNKQCAMTKILKVVWIFLNTLNLWFATWLSVFYCVKIANFSQPLFLWLKQRISGLVPQLLMGSFLVSLVTCLPSVNAIDIKYIDNSMNNLSGNTTGECQYKSDLSSSLFILSMLGFSSPFIIFIISSILLITSLWRHSKRMEKTTSSSRDTITEAHVRAIKGLISFIVFYISYFVALGIFLLDLFPITSYFVLLWSVIMGAYPSGHSVILILGNPKLKGVAVRALHYARCRLRDAVS</sequence>
<evidence type="ECO:0000256" key="1">
    <source>
        <dbReference type="ARBA" id="ARBA00004141"/>
    </source>
</evidence>
<name>A0A8C3T9R6_CHESE</name>
<evidence type="ECO:0000256" key="12">
    <source>
        <dbReference type="RuleBase" id="RU004423"/>
    </source>
</evidence>
<dbReference type="Ensembl" id="ENSCSRT00000024990.1">
    <property type="protein sequence ID" value="ENSCSRP00000023959.1"/>
    <property type="gene ID" value="ENSCSRG00000017990.1"/>
</dbReference>
<feature type="transmembrane region" description="Helical" evidence="13">
    <location>
        <begin position="316"/>
        <end position="341"/>
    </location>
</feature>
<dbReference type="PROSITE" id="PS50262">
    <property type="entry name" value="G_PROTEIN_RECEP_F1_2"/>
    <property type="match status" value="1"/>
</dbReference>
<feature type="transmembrane region" description="Helical" evidence="13">
    <location>
        <begin position="291"/>
        <end position="310"/>
    </location>
</feature>
<keyword evidence="4" id="KW-0716">Sensory transduction</keyword>
<evidence type="ECO:0000256" key="2">
    <source>
        <dbReference type="ARBA" id="ARBA00007376"/>
    </source>
</evidence>
<keyword evidence="7" id="KW-0297">G-protein coupled receptor</keyword>
<evidence type="ECO:0000256" key="4">
    <source>
        <dbReference type="ARBA" id="ARBA00022606"/>
    </source>
</evidence>
<dbReference type="GO" id="GO:0016020">
    <property type="term" value="C:membrane"/>
    <property type="evidence" value="ECO:0007669"/>
    <property type="project" value="UniProtKB-SubCell"/>
</dbReference>
<feature type="transmembrane region" description="Helical" evidence="13">
    <location>
        <begin position="59"/>
        <end position="86"/>
    </location>
</feature>
<protein>
    <recommendedName>
        <fullName evidence="11">Taste receptor type 2 member 40</fullName>
    </recommendedName>
</protein>
<feature type="transmembrane region" description="Helical" evidence="13">
    <location>
        <begin position="183"/>
        <end position="206"/>
    </location>
</feature>
<evidence type="ECO:0000256" key="6">
    <source>
        <dbReference type="ARBA" id="ARBA00022989"/>
    </source>
</evidence>
<feature type="transmembrane region" description="Helical" evidence="13">
    <location>
        <begin position="237"/>
        <end position="263"/>
    </location>
</feature>
<keyword evidence="3" id="KW-0919">Taste</keyword>
<dbReference type="FunFam" id="1.20.1070.10:FF:000055">
    <property type="entry name" value="Taste receptor type 2"/>
    <property type="match status" value="1"/>
</dbReference>
<evidence type="ECO:0000256" key="10">
    <source>
        <dbReference type="ARBA" id="ARBA00023224"/>
    </source>
</evidence>
<dbReference type="GO" id="GO:0004930">
    <property type="term" value="F:G protein-coupled receptor activity"/>
    <property type="evidence" value="ECO:0007669"/>
    <property type="project" value="UniProtKB-KW"/>
</dbReference>
<evidence type="ECO:0000256" key="7">
    <source>
        <dbReference type="ARBA" id="ARBA00023040"/>
    </source>
</evidence>
<evidence type="ECO:0000256" key="3">
    <source>
        <dbReference type="ARBA" id="ARBA00022480"/>
    </source>
</evidence>
<feature type="transmembrane region" description="Helical" evidence="13">
    <location>
        <begin position="98"/>
        <end position="122"/>
    </location>
</feature>
<evidence type="ECO:0000256" key="11">
    <source>
        <dbReference type="ARBA" id="ARBA00044110"/>
    </source>
</evidence>
<keyword evidence="9" id="KW-0675">Receptor</keyword>
<dbReference type="CDD" id="cd13950">
    <property type="entry name" value="7tm_TAS2R"/>
    <property type="match status" value="1"/>
</dbReference>
<evidence type="ECO:0000256" key="13">
    <source>
        <dbReference type="SAM" id="Phobius"/>
    </source>
</evidence>